<proteinExistence type="inferred from homology"/>
<dbReference type="HAMAP" id="MF_00634">
    <property type="entry name" value="UPF0235"/>
    <property type="match status" value="1"/>
</dbReference>
<organism evidence="3 4">
    <name type="scientific">Candidatus Desulfaltia bathyphila</name>
    <dbReference type="NCBI Taxonomy" id="2841697"/>
    <lineage>
        <taxon>Bacteria</taxon>
        <taxon>Pseudomonadati</taxon>
        <taxon>Thermodesulfobacteriota</taxon>
        <taxon>Desulfobacteria</taxon>
        <taxon>Desulfobacterales</taxon>
        <taxon>Desulfobacterales incertae sedis</taxon>
        <taxon>Candidatus Desulfaltia</taxon>
    </lineage>
</organism>
<dbReference type="PANTHER" id="PTHR13420:SF7">
    <property type="entry name" value="UPF0235 PROTEIN C15ORF40"/>
    <property type="match status" value="1"/>
</dbReference>
<dbReference type="SUPFAM" id="SSF69786">
    <property type="entry name" value="YggU-like"/>
    <property type="match status" value="1"/>
</dbReference>
<dbReference type="GO" id="GO:0005737">
    <property type="term" value="C:cytoplasm"/>
    <property type="evidence" value="ECO:0007669"/>
    <property type="project" value="TreeGrafter"/>
</dbReference>
<dbReference type="EMBL" id="JACNLL010000009">
    <property type="protein sequence ID" value="MBC8198530.1"/>
    <property type="molecule type" value="Genomic_DNA"/>
</dbReference>
<dbReference type="AlphaFoldDB" id="A0A8J6N2X4"/>
<evidence type="ECO:0000256" key="2">
    <source>
        <dbReference type="HAMAP-Rule" id="MF_00634"/>
    </source>
</evidence>
<sequence>MLFVKKNTKGIIFKVFVQPKSSKNMIVGLYGDAIKIKLTAPPVNGAANKMCIKYLANILNIPKSKLEIILGHTSRTKHLLIKYKDNKHSEAEFEYLTGLIKSLLQYKKS</sequence>
<gene>
    <name evidence="3" type="ORF">H8E80_00575</name>
</gene>
<evidence type="ECO:0000313" key="4">
    <source>
        <dbReference type="Proteomes" id="UP000603545"/>
    </source>
</evidence>
<dbReference type="NCBIfam" id="TIGR00251">
    <property type="entry name" value="DUF167 family protein"/>
    <property type="match status" value="1"/>
</dbReference>
<comment type="caution">
    <text evidence="3">The sequence shown here is derived from an EMBL/GenBank/DDBJ whole genome shotgun (WGS) entry which is preliminary data.</text>
</comment>
<protein>
    <recommendedName>
        <fullName evidence="2">UPF0235 protein H8E80_00575</fullName>
    </recommendedName>
</protein>
<dbReference type="Proteomes" id="UP000603545">
    <property type="component" value="Unassembled WGS sequence"/>
</dbReference>
<evidence type="ECO:0000256" key="1">
    <source>
        <dbReference type="ARBA" id="ARBA00010364"/>
    </source>
</evidence>
<dbReference type="SMART" id="SM01152">
    <property type="entry name" value="DUF167"/>
    <property type="match status" value="1"/>
</dbReference>
<reference evidence="3 4" key="1">
    <citation type="submission" date="2020-08" db="EMBL/GenBank/DDBJ databases">
        <title>Bridging the membrane lipid divide: bacteria of the FCB group superphylum have the potential to synthesize archaeal ether lipids.</title>
        <authorList>
            <person name="Villanueva L."/>
            <person name="Von Meijenfeldt F.A.B."/>
            <person name="Westbye A.B."/>
            <person name="Yadav S."/>
            <person name="Hopmans E.C."/>
            <person name="Dutilh B.E."/>
            <person name="Sinninghe Damste J.S."/>
        </authorList>
    </citation>
    <scope>NUCLEOTIDE SEQUENCE [LARGE SCALE GENOMIC DNA]</scope>
    <source>
        <strain evidence="3">NIOZ-UU82</strain>
    </source>
</reference>
<name>A0A8J6N2X4_9BACT</name>
<dbReference type="InterPro" id="IPR036591">
    <property type="entry name" value="YggU-like_sf"/>
</dbReference>
<dbReference type="InterPro" id="IPR003746">
    <property type="entry name" value="DUF167"/>
</dbReference>
<comment type="similarity">
    <text evidence="1 2">Belongs to the UPF0235 family.</text>
</comment>
<dbReference type="Gene3D" id="3.30.1200.10">
    <property type="entry name" value="YggU-like"/>
    <property type="match status" value="1"/>
</dbReference>
<accession>A0A8J6N2X4</accession>
<dbReference type="PANTHER" id="PTHR13420">
    <property type="entry name" value="UPF0235 PROTEIN C15ORF40"/>
    <property type="match status" value="1"/>
</dbReference>
<evidence type="ECO:0000313" key="3">
    <source>
        <dbReference type="EMBL" id="MBC8198530.1"/>
    </source>
</evidence>
<dbReference type="Pfam" id="PF02594">
    <property type="entry name" value="DUF167"/>
    <property type="match status" value="1"/>
</dbReference>